<proteinExistence type="predicted"/>
<feature type="domain" description="Zinc finger CHC2-type" evidence="11">
    <location>
        <begin position="52"/>
        <end position="105"/>
    </location>
</feature>
<dbReference type="Pfam" id="PF01807">
    <property type="entry name" value="Zn_ribbon_DnaG"/>
    <property type="match status" value="1"/>
</dbReference>
<dbReference type="STRING" id="1121400.SAMN02746065_107157"/>
<dbReference type="AlphaFoldDB" id="A0A1W2B9X2"/>
<keyword evidence="4" id="KW-0548">Nucleotidyltransferase</keyword>
<dbReference type="GO" id="GO:0000428">
    <property type="term" value="C:DNA-directed RNA polymerase complex"/>
    <property type="evidence" value="ECO:0007669"/>
    <property type="project" value="UniProtKB-KW"/>
</dbReference>
<keyword evidence="14" id="KW-1185">Reference proteome</keyword>
<evidence type="ECO:0000256" key="3">
    <source>
        <dbReference type="ARBA" id="ARBA00022679"/>
    </source>
</evidence>
<dbReference type="GO" id="GO:0003899">
    <property type="term" value="F:DNA-directed RNA polymerase activity"/>
    <property type="evidence" value="ECO:0007669"/>
    <property type="project" value="InterPro"/>
</dbReference>
<feature type="region of interest" description="Disordered" evidence="10">
    <location>
        <begin position="1"/>
        <end position="23"/>
    </location>
</feature>
<evidence type="ECO:0000259" key="12">
    <source>
        <dbReference type="SMART" id="SM00493"/>
    </source>
</evidence>
<dbReference type="InterPro" id="IPR036977">
    <property type="entry name" value="DNA_primase_Znf_CHC2"/>
</dbReference>
<keyword evidence="3" id="KW-0808">Transferase</keyword>
<dbReference type="SMART" id="SM00400">
    <property type="entry name" value="ZnF_CHCC"/>
    <property type="match status" value="1"/>
</dbReference>
<dbReference type="GO" id="GO:0008270">
    <property type="term" value="F:zinc ion binding"/>
    <property type="evidence" value="ECO:0007669"/>
    <property type="project" value="UniProtKB-KW"/>
</dbReference>
<protein>
    <submittedName>
        <fullName evidence="13">DNA primase, catalytic core</fullName>
    </submittedName>
</protein>
<keyword evidence="7" id="KW-0863">Zinc-finger</keyword>
<evidence type="ECO:0000256" key="2">
    <source>
        <dbReference type="ARBA" id="ARBA00022515"/>
    </source>
</evidence>
<evidence type="ECO:0000313" key="13">
    <source>
        <dbReference type="EMBL" id="SMC69512.1"/>
    </source>
</evidence>
<keyword evidence="5" id="KW-0235">DNA replication</keyword>
<evidence type="ECO:0000256" key="7">
    <source>
        <dbReference type="ARBA" id="ARBA00022771"/>
    </source>
</evidence>
<dbReference type="Gene3D" id="3.90.980.10">
    <property type="entry name" value="DNA primase, catalytic core, N-terminal domain"/>
    <property type="match status" value="1"/>
</dbReference>
<evidence type="ECO:0000256" key="9">
    <source>
        <dbReference type="ARBA" id="ARBA00023163"/>
    </source>
</evidence>
<name>A0A1W2B9X2_9BACT</name>
<evidence type="ECO:0000256" key="10">
    <source>
        <dbReference type="SAM" id="MobiDB-lite"/>
    </source>
</evidence>
<dbReference type="CDD" id="cd01029">
    <property type="entry name" value="TOPRIM_primases"/>
    <property type="match status" value="1"/>
</dbReference>
<dbReference type="Pfam" id="PF13155">
    <property type="entry name" value="Toprim_2"/>
    <property type="match status" value="1"/>
</dbReference>
<dbReference type="InterPro" id="IPR034154">
    <property type="entry name" value="TOPRIM_DnaG/twinkle"/>
</dbReference>
<dbReference type="Pfam" id="PF08275">
    <property type="entry name" value="DNAG_N"/>
    <property type="match status" value="1"/>
</dbReference>
<evidence type="ECO:0000256" key="4">
    <source>
        <dbReference type="ARBA" id="ARBA00022695"/>
    </source>
</evidence>
<keyword evidence="6" id="KW-0479">Metal-binding</keyword>
<sequence>MTEQTAKYQAKENGKGNNNSNGNIQTIKQRIDLESYLSTMGLTLKKSGSDTKTCPCPLCNHKDCFRVTPSKQLWHCFSCDQGGDIIELHQIRHNLTKADAILDLSQSVGIPIARASSMNQQRDTGRNLSGTPKSETGQNLRKTSQENIFNEAMVYYRTTAKTSPGFKQFLHYRKFNPAAINKLGLGYADGNLHTHLKARGVTDQEMIESKLVRKNDNGSLYDYFRYQIIYPTMGPTGDVIHLKGKGIDKTGRPTGKTWQLGNRDSFFNWHQKPGGQILNSSPKKDTLYIVEGENDAVALDKINRTAWAMGGTLSQKQIDILKQTLSTGGFDVCVIPDNDSAGENLLKKIKSELMYYTLPDTLRLLIAPQSQRITARYPATLYNDVDEAIRKTDIPPDFSRQNKAPLFGSATPATGEKPSTAVSSSKTITLESITRPAPLAPSLKTCLNLYRKTIEEQELKYSSNIVGHIVFELLMDIGDFFVIDEEILYIYQGNQYVVGSNLPFKSLMYQLSRGSINYADKQSKVIWESIQAQCYYKAPHTEHRGWIYTDATAGTIGATATPAIYYNLCNPKNEIIRITPGNIELLMNGCNDTSVFLQKSPKTRPIALIPMTDEEMSDGLQIFFDLFYDNMACDISWKIYILSFIVNSLFLNMAKAHGINKFTGHQGSGKTETAGMITALLYGQNFVTVGSTASDYTDAALNPVTICDNLEIHNITPDRRDFLLCVATGITRQKRKSGTDSANIYEKTVTQIITTSIESFEFPELIERAVTIPFDQEFFNQRYPGSMIIENSIIGNRDKILSAIFRLSTHILNNYQTKKEKIYRYLEKNHPKHSKRRLNEHLACMAVITDELKQRTPGLKQIFDMSVQDIVAEWINQQDKENTEIMFETNIIVRYLNLLAQESANGLLDEYHVVNLNAVADGLPEHPTDNNNSTGNLTMELTTSELLSAFELLAKKYNIRQRFSSVRHLAVRIRNELSVIEAAQWRIRQTRRVKGQNLFEISNC</sequence>
<dbReference type="SUPFAM" id="SSF56731">
    <property type="entry name" value="DNA primase core"/>
    <property type="match status" value="1"/>
</dbReference>
<dbReference type="InterPro" id="IPR002694">
    <property type="entry name" value="Znf_CHC2"/>
</dbReference>
<reference evidence="13 14" key="1">
    <citation type="submission" date="2017-04" db="EMBL/GenBank/DDBJ databases">
        <authorList>
            <person name="Afonso C.L."/>
            <person name="Miller P.J."/>
            <person name="Scott M.A."/>
            <person name="Spackman E."/>
            <person name="Goraichik I."/>
            <person name="Dimitrov K.M."/>
            <person name="Suarez D.L."/>
            <person name="Swayne D.E."/>
        </authorList>
    </citation>
    <scope>NUCLEOTIDE SEQUENCE [LARGE SCALE GENOMIC DNA]</scope>
    <source>
        <strain evidence="13 14">DSM 3385</strain>
    </source>
</reference>
<dbReference type="GO" id="GO:0006269">
    <property type="term" value="P:DNA replication, synthesis of primer"/>
    <property type="evidence" value="ECO:0007669"/>
    <property type="project" value="UniProtKB-KW"/>
</dbReference>
<dbReference type="GO" id="GO:1990077">
    <property type="term" value="C:primosome complex"/>
    <property type="evidence" value="ECO:0007669"/>
    <property type="project" value="UniProtKB-KW"/>
</dbReference>
<evidence type="ECO:0000256" key="6">
    <source>
        <dbReference type="ARBA" id="ARBA00022723"/>
    </source>
</evidence>
<dbReference type="InterPro" id="IPR050219">
    <property type="entry name" value="DnaG_primase"/>
</dbReference>
<dbReference type="EMBL" id="FWXY01000007">
    <property type="protein sequence ID" value="SMC69512.1"/>
    <property type="molecule type" value="Genomic_DNA"/>
</dbReference>
<keyword evidence="9" id="KW-0804">Transcription</keyword>
<evidence type="ECO:0000259" key="11">
    <source>
        <dbReference type="SMART" id="SM00400"/>
    </source>
</evidence>
<feature type="region of interest" description="Disordered" evidence="10">
    <location>
        <begin position="117"/>
        <end position="140"/>
    </location>
</feature>
<dbReference type="InterPro" id="IPR037068">
    <property type="entry name" value="DNA_primase_core_N_sf"/>
</dbReference>
<feature type="domain" description="Toprim" evidence="12">
    <location>
        <begin position="285"/>
        <end position="358"/>
    </location>
</feature>
<dbReference type="PANTHER" id="PTHR30313">
    <property type="entry name" value="DNA PRIMASE"/>
    <property type="match status" value="1"/>
</dbReference>
<gene>
    <name evidence="13" type="ORF">SAMN02746065_107157</name>
</gene>
<keyword evidence="2" id="KW-0639">Primosome</keyword>
<dbReference type="InterPro" id="IPR013264">
    <property type="entry name" value="DNAG_N"/>
</dbReference>
<dbReference type="Gene3D" id="3.40.1360.10">
    <property type="match status" value="1"/>
</dbReference>
<dbReference type="OrthoDB" id="5400740at2"/>
<evidence type="ECO:0000256" key="1">
    <source>
        <dbReference type="ARBA" id="ARBA00022478"/>
    </source>
</evidence>
<dbReference type="GO" id="GO:0003677">
    <property type="term" value="F:DNA binding"/>
    <property type="evidence" value="ECO:0007669"/>
    <property type="project" value="InterPro"/>
</dbReference>
<accession>A0A1W2B9X2</accession>
<dbReference type="SMART" id="SM00493">
    <property type="entry name" value="TOPRIM"/>
    <property type="match status" value="1"/>
</dbReference>
<evidence type="ECO:0000256" key="8">
    <source>
        <dbReference type="ARBA" id="ARBA00022833"/>
    </source>
</evidence>
<dbReference type="SUPFAM" id="SSF57783">
    <property type="entry name" value="Zinc beta-ribbon"/>
    <property type="match status" value="1"/>
</dbReference>
<keyword evidence="8" id="KW-0862">Zinc</keyword>
<dbReference type="InterPro" id="IPR006171">
    <property type="entry name" value="TOPRIM_dom"/>
</dbReference>
<dbReference type="Gene3D" id="3.90.580.10">
    <property type="entry name" value="Zinc finger, CHC2-type domain"/>
    <property type="match status" value="1"/>
</dbReference>
<evidence type="ECO:0000256" key="5">
    <source>
        <dbReference type="ARBA" id="ARBA00022705"/>
    </source>
</evidence>
<organism evidence="13 14">
    <name type="scientific">Desulfocicer vacuolatum DSM 3385</name>
    <dbReference type="NCBI Taxonomy" id="1121400"/>
    <lineage>
        <taxon>Bacteria</taxon>
        <taxon>Pseudomonadati</taxon>
        <taxon>Thermodesulfobacteriota</taxon>
        <taxon>Desulfobacteria</taxon>
        <taxon>Desulfobacterales</taxon>
        <taxon>Desulfobacteraceae</taxon>
        <taxon>Desulfocicer</taxon>
    </lineage>
</organism>
<evidence type="ECO:0000313" key="14">
    <source>
        <dbReference type="Proteomes" id="UP000192418"/>
    </source>
</evidence>
<dbReference type="Proteomes" id="UP000192418">
    <property type="component" value="Unassembled WGS sequence"/>
</dbReference>
<dbReference type="GO" id="GO:0005737">
    <property type="term" value="C:cytoplasm"/>
    <property type="evidence" value="ECO:0007669"/>
    <property type="project" value="TreeGrafter"/>
</dbReference>
<keyword evidence="1" id="KW-0240">DNA-directed RNA polymerase</keyword>
<dbReference type="PANTHER" id="PTHR30313:SF2">
    <property type="entry name" value="DNA PRIMASE"/>
    <property type="match status" value="1"/>
</dbReference>
<dbReference type="RefSeq" id="WP_084068371.1">
    <property type="nucleotide sequence ID" value="NZ_FWXY01000007.1"/>
</dbReference>